<organism evidence="1 2">
    <name type="scientific">Pluteus cervinus</name>
    <dbReference type="NCBI Taxonomy" id="181527"/>
    <lineage>
        <taxon>Eukaryota</taxon>
        <taxon>Fungi</taxon>
        <taxon>Dikarya</taxon>
        <taxon>Basidiomycota</taxon>
        <taxon>Agaricomycotina</taxon>
        <taxon>Agaricomycetes</taxon>
        <taxon>Agaricomycetidae</taxon>
        <taxon>Agaricales</taxon>
        <taxon>Pluteineae</taxon>
        <taxon>Pluteaceae</taxon>
        <taxon>Pluteus</taxon>
    </lineage>
</organism>
<gene>
    <name evidence="1" type="ORF">BDN72DRAFT_962735</name>
</gene>
<dbReference type="Proteomes" id="UP000308600">
    <property type="component" value="Unassembled WGS sequence"/>
</dbReference>
<reference evidence="1 2" key="1">
    <citation type="journal article" date="2019" name="Nat. Ecol. Evol.">
        <title>Megaphylogeny resolves global patterns of mushroom evolution.</title>
        <authorList>
            <person name="Varga T."/>
            <person name="Krizsan K."/>
            <person name="Foldi C."/>
            <person name="Dima B."/>
            <person name="Sanchez-Garcia M."/>
            <person name="Sanchez-Ramirez S."/>
            <person name="Szollosi G.J."/>
            <person name="Szarkandi J.G."/>
            <person name="Papp V."/>
            <person name="Albert L."/>
            <person name="Andreopoulos W."/>
            <person name="Angelini C."/>
            <person name="Antonin V."/>
            <person name="Barry K.W."/>
            <person name="Bougher N.L."/>
            <person name="Buchanan P."/>
            <person name="Buyck B."/>
            <person name="Bense V."/>
            <person name="Catcheside P."/>
            <person name="Chovatia M."/>
            <person name="Cooper J."/>
            <person name="Damon W."/>
            <person name="Desjardin D."/>
            <person name="Finy P."/>
            <person name="Geml J."/>
            <person name="Haridas S."/>
            <person name="Hughes K."/>
            <person name="Justo A."/>
            <person name="Karasinski D."/>
            <person name="Kautmanova I."/>
            <person name="Kiss B."/>
            <person name="Kocsube S."/>
            <person name="Kotiranta H."/>
            <person name="LaButti K.M."/>
            <person name="Lechner B.E."/>
            <person name="Liimatainen K."/>
            <person name="Lipzen A."/>
            <person name="Lukacs Z."/>
            <person name="Mihaltcheva S."/>
            <person name="Morgado L.N."/>
            <person name="Niskanen T."/>
            <person name="Noordeloos M.E."/>
            <person name="Ohm R.A."/>
            <person name="Ortiz-Santana B."/>
            <person name="Ovrebo C."/>
            <person name="Racz N."/>
            <person name="Riley R."/>
            <person name="Savchenko A."/>
            <person name="Shiryaev A."/>
            <person name="Soop K."/>
            <person name="Spirin V."/>
            <person name="Szebenyi C."/>
            <person name="Tomsovsky M."/>
            <person name="Tulloss R.E."/>
            <person name="Uehling J."/>
            <person name="Grigoriev I.V."/>
            <person name="Vagvolgyi C."/>
            <person name="Papp T."/>
            <person name="Martin F.M."/>
            <person name="Miettinen O."/>
            <person name="Hibbett D.S."/>
            <person name="Nagy L.G."/>
        </authorList>
    </citation>
    <scope>NUCLEOTIDE SEQUENCE [LARGE SCALE GENOMIC DNA]</scope>
    <source>
        <strain evidence="1 2">NL-1719</strain>
    </source>
</reference>
<evidence type="ECO:0000313" key="2">
    <source>
        <dbReference type="Proteomes" id="UP000308600"/>
    </source>
</evidence>
<evidence type="ECO:0000313" key="1">
    <source>
        <dbReference type="EMBL" id="TFK65123.1"/>
    </source>
</evidence>
<sequence length="318" mass="34289">MSNIKVEAGSSQLMCSGGPVKFEPQEDAVVVTQNGSVPVEVKKEEPLEDAIEVIMDDGSETENDQDQSDGEVISDGDDLRADIEAALVQLDFQGTYALSHTYRESPNPWLHVEGVGLVGLPLTEASANPGNATVLQSTTKKGPNYTQRDLATRFGWCLKTRDCNVLDTFLLSSESTCNFRRAQSARTHIEARIRHATDLVSYSTIRSGIPHTLQVQKKPEVISACTWAGRQLAAKEFLLGTFGGAIQQLMENYYDDVVKAVNGEQPFAWSNDYLVQVRAAAATPQTSSSASSSTLGQAAAGGSSPQILAGMKRKLSSM</sequence>
<keyword evidence="2" id="KW-1185">Reference proteome</keyword>
<accession>A0ACD3AGU9</accession>
<protein>
    <submittedName>
        <fullName evidence="1">Uncharacterized protein</fullName>
    </submittedName>
</protein>
<proteinExistence type="predicted"/>
<dbReference type="EMBL" id="ML208447">
    <property type="protein sequence ID" value="TFK65123.1"/>
    <property type="molecule type" value="Genomic_DNA"/>
</dbReference>
<name>A0ACD3AGU9_9AGAR</name>